<protein>
    <recommendedName>
        <fullName evidence="11">DAC domain-containing protein</fullName>
    </recommendedName>
</protein>
<comment type="caution">
    <text evidence="12">The sequence shown here is derived from an EMBL/GenBank/DDBJ whole genome shotgun (WGS) entry which is preliminary data.</text>
</comment>
<evidence type="ECO:0000256" key="4">
    <source>
        <dbReference type="ARBA" id="ARBA00022692"/>
    </source>
</evidence>
<dbReference type="HAMAP" id="MF_01499">
    <property type="entry name" value="DacA"/>
    <property type="match status" value="1"/>
</dbReference>
<dbReference type="GO" id="GO:0106408">
    <property type="term" value="F:diadenylate cyclase activity"/>
    <property type="evidence" value="ECO:0007669"/>
    <property type="project" value="UniProtKB-EC"/>
</dbReference>
<organism evidence="12">
    <name type="scientific">marine sediment metagenome</name>
    <dbReference type="NCBI Taxonomy" id="412755"/>
    <lineage>
        <taxon>unclassified sequences</taxon>
        <taxon>metagenomes</taxon>
        <taxon>ecological metagenomes</taxon>
    </lineage>
</organism>
<keyword evidence="9 10" id="KW-0472">Membrane</keyword>
<sequence>MALWDTARDSLETFEAASVVDIFTLSILIYLALLLLKGTPAMSLLRGIVMVLVGAVILASVLDLTVLDWLLRNSFPAVLIAIPIIFQPEIRRFLERVGRTGRWPWPGRSLYESIVDIVADAALSLSANRHGAIIVLERESGLEDSIDTGVKLDAVPSTRLLEGIFYPNSALHDGAVIMREDRLAAAGCTLPLSDRSDRELSGLRHRAAMGISERTDAVAVVVSEETGDISVAASGRMISRLDGARLRGILRSLLVPASELDRPIRRRLPGLSR</sequence>
<evidence type="ECO:0000256" key="5">
    <source>
        <dbReference type="ARBA" id="ARBA00022695"/>
    </source>
</evidence>
<proteinExistence type="inferred from homology"/>
<dbReference type="PIRSF" id="PIRSF004793">
    <property type="entry name" value="UCP004793"/>
    <property type="match status" value="1"/>
</dbReference>
<evidence type="ECO:0000256" key="8">
    <source>
        <dbReference type="ARBA" id="ARBA00022989"/>
    </source>
</evidence>
<keyword evidence="5" id="KW-0548">Nucleotidyltransferase</keyword>
<feature type="transmembrane region" description="Helical" evidence="10">
    <location>
        <begin position="16"/>
        <end position="36"/>
    </location>
</feature>
<dbReference type="PANTHER" id="PTHR34185">
    <property type="entry name" value="DIADENYLATE CYCLASE"/>
    <property type="match status" value="1"/>
</dbReference>
<keyword evidence="3" id="KW-0808">Transferase</keyword>
<evidence type="ECO:0000256" key="2">
    <source>
        <dbReference type="ARBA" id="ARBA00022475"/>
    </source>
</evidence>
<evidence type="ECO:0000256" key="1">
    <source>
        <dbReference type="ARBA" id="ARBA00000877"/>
    </source>
</evidence>
<dbReference type="AlphaFoldDB" id="A0A0F9BBL4"/>
<evidence type="ECO:0000256" key="7">
    <source>
        <dbReference type="ARBA" id="ARBA00022840"/>
    </source>
</evidence>
<dbReference type="PROSITE" id="PS51794">
    <property type="entry name" value="DAC"/>
    <property type="match status" value="1"/>
</dbReference>
<dbReference type="PANTHER" id="PTHR34185:SF1">
    <property type="entry name" value="DIADENYLATE CYCLASE"/>
    <property type="match status" value="1"/>
</dbReference>
<feature type="transmembrane region" description="Helical" evidence="10">
    <location>
        <begin position="43"/>
        <end position="63"/>
    </location>
</feature>
<evidence type="ECO:0000256" key="3">
    <source>
        <dbReference type="ARBA" id="ARBA00022679"/>
    </source>
</evidence>
<evidence type="ECO:0000256" key="9">
    <source>
        <dbReference type="ARBA" id="ARBA00023136"/>
    </source>
</evidence>
<dbReference type="InterPro" id="IPR014046">
    <property type="entry name" value="C-di-AMP_synthase"/>
</dbReference>
<dbReference type="InterPro" id="IPR036888">
    <property type="entry name" value="DNA_integrity_DisA_N_sf"/>
</dbReference>
<keyword evidence="4 10" id="KW-0812">Transmembrane</keyword>
<dbReference type="EMBL" id="LAZR01050137">
    <property type="protein sequence ID" value="KKK88034.1"/>
    <property type="molecule type" value="Genomic_DNA"/>
</dbReference>
<dbReference type="GO" id="GO:0006171">
    <property type="term" value="P:cAMP biosynthetic process"/>
    <property type="evidence" value="ECO:0007669"/>
    <property type="project" value="InterPro"/>
</dbReference>
<dbReference type="Pfam" id="PF19293">
    <property type="entry name" value="CdaA_N"/>
    <property type="match status" value="1"/>
</dbReference>
<keyword evidence="6" id="KW-0547">Nucleotide-binding</keyword>
<evidence type="ECO:0000259" key="11">
    <source>
        <dbReference type="PROSITE" id="PS51794"/>
    </source>
</evidence>
<dbReference type="Gene3D" id="3.40.1700.10">
    <property type="entry name" value="DNA integrity scanning protein, DisA, N-terminal domain"/>
    <property type="match status" value="1"/>
</dbReference>
<dbReference type="NCBIfam" id="TIGR00159">
    <property type="entry name" value="diadenylate cyclase CdaA"/>
    <property type="match status" value="1"/>
</dbReference>
<gene>
    <name evidence="12" type="ORF">LCGC14_2747260</name>
</gene>
<dbReference type="InterPro" id="IPR045585">
    <property type="entry name" value="CdaA_N"/>
</dbReference>
<dbReference type="GO" id="GO:0005524">
    <property type="term" value="F:ATP binding"/>
    <property type="evidence" value="ECO:0007669"/>
    <property type="project" value="UniProtKB-KW"/>
</dbReference>
<evidence type="ECO:0000256" key="10">
    <source>
        <dbReference type="SAM" id="Phobius"/>
    </source>
</evidence>
<dbReference type="InterPro" id="IPR003390">
    <property type="entry name" value="DNA_integrity_scan_DisA_N"/>
</dbReference>
<evidence type="ECO:0000313" key="12">
    <source>
        <dbReference type="EMBL" id="KKK88034.1"/>
    </source>
</evidence>
<dbReference type="GO" id="GO:0004016">
    <property type="term" value="F:adenylate cyclase activity"/>
    <property type="evidence" value="ECO:0007669"/>
    <property type="project" value="InterPro"/>
</dbReference>
<reference evidence="12" key="1">
    <citation type="journal article" date="2015" name="Nature">
        <title>Complex archaea that bridge the gap between prokaryotes and eukaryotes.</title>
        <authorList>
            <person name="Spang A."/>
            <person name="Saw J.H."/>
            <person name="Jorgensen S.L."/>
            <person name="Zaremba-Niedzwiedzka K."/>
            <person name="Martijn J."/>
            <person name="Lind A.E."/>
            <person name="van Eijk R."/>
            <person name="Schleper C."/>
            <person name="Guy L."/>
            <person name="Ettema T.J."/>
        </authorList>
    </citation>
    <scope>NUCLEOTIDE SEQUENCE</scope>
</reference>
<dbReference type="InterPro" id="IPR050338">
    <property type="entry name" value="DisA"/>
</dbReference>
<name>A0A0F9BBL4_9ZZZZ</name>
<keyword evidence="7" id="KW-0067">ATP-binding</keyword>
<dbReference type="InterPro" id="IPR034701">
    <property type="entry name" value="CdaA"/>
</dbReference>
<evidence type="ECO:0000256" key="6">
    <source>
        <dbReference type="ARBA" id="ARBA00022741"/>
    </source>
</evidence>
<feature type="domain" description="DAC" evidence="11">
    <location>
        <begin position="87"/>
        <end position="243"/>
    </location>
</feature>
<accession>A0A0F9BBL4</accession>
<comment type="catalytic activity">
    <reaction evidence="1">
        <text>2 ATP = 3',3'-c-di-AMP + 2 diphosphate</text>
        <dbReference type="Rhea" id="RHEA:35655"/>
        <dbReference type="ChEBI" id="CHEBI:30616"/>
        <dbReference type="ChEBI" id="CHEBI:33019"/>
        <dbReference type="ChEBI" id="CHEBI:71500"/>
        <dbReference type="EC" id="2.7.7.85"/>
    </reaction>
</comment>
<keyword evidence="8 10" id="KW-1133">Transmembrane helix</keyword>
<dbReference type="SUPFAM" id="SSF143597">
    <property type="entry name" value="YojJ-like"/>
    <property type="match status" value="1"/>
</dbReference>
<dbReference type="Pfam" id="PF02457">
    <property type="entry name" value="DAC"/>
    <property type="match status" value="1"/>
</dbReference>
<keyword evidence="2" id="KW-1003">Cell membrane</keyword>